<dbReference type="Gene3D" id="3.40.1440.10">
    <property type="entry name" value="GIY-YIG endonuclease"/>
    <property type="match status" value="1"/>
</dbReference>
<proteinExistence type="predicted"/>
<gene>
    <name evidence="1" type="ORF">BBD42_02290</name>
</gene>
<dbReference type="CDD" id="cd10451">
    <property type="entry name" value="GIY-YIG_LuxR_like"/>
    <property type="match status" value="1"/>
</dbReference>
<organism evidence="1">
    <name type="scientific">Paenibacillus sp. BIHB 4019</name>
    <dbReference type="NCBI Taxonomy" id="1870819"/>
    <lineage>
        <taxon>Bacteria</taxon>
        <taxon>Bacillati</taxon>
        <taxon>Bacillota</taxon>
        <taxon>Bacilli</taxon>
        <taxon>Bacillales</taxon>
        <taxon>Paenibacillaceae</taxon>
        <taxon>Paenibacillus</taxon>
    </lineage>
</organism>
<protein>
    <submittedName>
        <fullName evidence="1">Uncharacterized protein</fullName>
    </submittedName>
</protein>
<reference evidence="1" key="1">
    <citation type="submission" date="2016-08" db="EMBL/GenBank/DDBJ databases">
        <title>Complete Genome Seqeunce of Paenibacillus sp. BIHB 4019 from tea rhizoplane.</title>
        <authorList>
            <person name="Thakur R."/>
            <person name="Swarnkar M.K."/>
            <person name="Gulati A."/>
        </authorList>
    </citation>
    <scope>NUCLEOTIDE SEQUENCE [LARGE SCALE GENOMIC DNA]</scope>
    <source>
        <strain evidence="1">BIHB4019</strain>
    </source>
</reference>
<evidence type="ECO:0000313" key="1">
    <source>
        <dbReference type="EMBL" id="ANY65428.1"/>
    </source>
</evidence>
<name>A0A1B2DCJ7_9BACL</name>
<dbReference type="EMBL" id="CP016808">
    <property type="protein sequence ID" value="ANY65428.1"/>
    <property type="molecule type" value="Genomic_DNA"/>
</dbReference>
<accession>A0A1B2DCJ7</accession>
<dbReference type="RefSeq" id="WP_056042745.1">
    <property type="nucleotide sequence ID" value="NZ_CP016808.1"/>
</dbReference>
<dbReference type="AlphaFoldDB" id="A0A1B2DCJ7"/>
<sequence length="138" mass="16234">MNKEERKQLTAQYMEQERVMGVYQITNTQNGRKFIGSTSNMDGALNRVRFELDFGTHKNDELQMDWNEQGAAQFEFDILEKMKLEEKVLYDYKDVFPAEQGGTSAEQMRKYKKAAEELEQKWLEKLLAEGVDCYNEPE</sequence>
<dbReference type="SUPFAM" id="SSF82771">
    <property type="entry name" value="GIY-YIG endonuclease"/>
    <property type="match status" value="1"/>
</dbReference>
<dbReference type="InterPro" id="IPR035901">
    <property type="entry name" value="GIY-YIG_endonuc_sf"/>
</dbReference>